<comment type="caution">
    <text evidence="1">The sequence shown here is derived from an EMBL/GenBank/DDBJ whole genome shotgun (WGS) entry which is preliminary data.</text>
</comment>
<dbReference type="EMBL" id="JAVXUO010002535">
    <property type="protein sequence ID" value="KAK2972152.1"/>
    <property type="molecule type" value="Genomic_DNA"/>
</dbReference>
<dbReference type="Proteomes" id="UP001187471">
    <property type="component" value="Unassembled WGS sequence"/>
</dbReference>
<reference evidence="1" key="1">
    <citation type="submission" date="2022-12" db="EMBL/GenBank/DDBJ databases">
        <title>Draft genome assemblies for two species of Escallonia (Escalloniales).</title>
        <authorList>
            <person name="Chanderbali A."/>
            <person name="Dervinis C."/>
            <person name="Anghel I."/>
            <person name="Soltis D."/>
            <person name="Soltis P."/>
            <person name="Zapata F."/>
        </authorList>
    </citation>
    <scope>NUCLEOTIDE SEQUENCE</scope>
    <source>
        <strain evidence="1">UCBG92.1500</strain>
        <tissue evidence="1">Leaf</tissue>
    </source>
</reference>
<evidence type="ECO:0000313" key="2">
    <source>
        <dbReference type="Proteomes" id="UP001187471"/>
    </source>
</evidence>
<sequence>MCGCGRVEATICRLKRGELLSEDLPLPAKDLLRGVGERCLIWSRALPGDSNRAMSLDGMGLAEDHYSFPEIELTILIFHYNIDLHSASCYSTVTMGQDRKTATTLLETASEFPGPYVRHSYPVSGNEQLQLLPPTFFFTEIGRDLRKLKVFNKFRISVPEQEIIMDKRLSWDNTKHVDQTLRHEANIATHGRDDQGSCHSRASTRLHRRSVRWQGRKVGSYQQPQAHLGGRGGLKLKGFGHIGGSPKEMQNVKMAFLLDKNTLLRRGER</sequence>
<protein>
    <submittedName>
        <fullName evidence="1">Uncharacterized protein</fullName>
    </submittedName>
</protein>
<name>A0AA88UEE8_9ASTE</name>
<dbReference type="AlphaFoldDB" id="A0AA88UEE8"/>
<keyword evidence="2" id="KW-1185">Reference proteome</keyword>
<proteinExistence type="predicted"/>
<accession>A0AA88UEE8</accession>
<organism evidence="1 2">
    <name type="scientific">Escallonia rubra</name>
    <dbReference type="NCBI Taxonomy" id="112253"/>
    <lineage>
        <taxon>Eukaryota</taxon>
        <taxon>Viridiplantae</taxon>
        <taxon>Streptophyta</taxon>
        <taxon>Embryophyta</taxon>
        <taxon>Tracheophyta</taxon>
        <taxon>Spermatophyta</taxon>
        <taxon>Magnoliopsida</taxon>
        <taxon>eudicotyledons</taxon>
        <taxon>Gunneridae</taxon>
        <taxon>Pentapetalae</taxon>
        <taxon>asterids</taxon>
        <taxon>campanulids</taxon>
        <taxon>Escalloniales</taxon>
        <taxon>Escalloniaceae</taxon>
        <taxon>Escallonia</taxon>
    </lineage>
</organism>
<gene>
    <name evidence="1" type="ORF">RJ640_018220</name>
</gene>
<evidence type="ECO:0000313" key="1">
    <source>
        <dbReference type="EMBL" id="KAK2972152.1"/>
    </source>
</evidence>